<reference evidence="4" key="3">
    <citation type="journal article" date="2019" name="Microbiol. Resour. Announc.">
        <title>Draft Genome Sequences of Type Strains of Gordonibacter faecihominis, Paraeggerthella hongkongensis, Parvibacter caecicola,Slackia equolifaciens, Slackia faecicanis, and Slackia isoflavoniconvertens.</title>
        <authorList>
            <person name="Danylec N."/>
            <person name="Stoll D.A."/>
            <person name="Dotsch A."/>
            <person name="Huch M."/>
        </authorList>
    </citation>
    <scope>NUCLEOTIDE SEQUENCE</scope>
    <source>
        <strain evidence="4">DSM 16107</strain>
    </source>
</reference>
<proteinExistence type="inferred from homology"/>
<dbReference type="PROSITE" id="PS51257">
    <property type="entry name" value="PROKAR_LIPOPROTEIN"/>
    <property type="match status" value="1"/>
</dbReference>
<comment type="caution">
    <text evidence="4">The sequence shown here is derived from an EMBL/GenBank/DDBJ whole genome shotgun (WGS) entry which is preliminary data.</text>
</comment>
<dbReference type="GO" id="GO:0008483">
    <property type="term" value="F:transaminase activity"/>
    <property type="evidence" value="ECO:0007669"/>
    <property type="project" value="UniProtKB-KW"/>
</dbReference>
<dbReference type="PANTHER" id="PTHR43510">
    <property type="entry name" value="AMINOTRANSFERASE FUNCTION, HYPOTHETICAL (EUROFUNG)"/>
    <property type="match status" value="1"/>
</dbReference>
<accession>A0A3N0IYK6</accession>
<dbReference type="Proteomes" id="UP000270112">
    <property type="component" value="Unassembled WGS sequence"/>
</dbReference>
<evidence type="ECO:0000313" key="3">
    <source>
        <dbReference type="EMBL" id="RDB68260.1"/>
    </source>
</evidence>
<dbReference type="PANTHER" id="PTHR43510:SF1">
    <property type="entry name" value="AMINOTRANSFERASE FUNCTION, HYPOTHETICAL (EUROFUNG)"/>
    <property type="match status" value="1"/>
</dbReference>
<comment type="similarity">
    <text evidence="1">Belongs to the class-I pyridoxal-phosphate-dependent aminotransferase family.</text>
</comment>
<dbReference type="CDD" id="cd00609">
    <property type="entry name" value="AAT_like"/>
    <property type="match status" value="1"/>
</dbReference>
<dbReference type="PROSITE" id="PS00105">
    <property type="entry name" value="AA_TRANSFER_CLASS_1"/>
    <property type="match status" value="1"/>
</dbReference>
<dbReference type="InterPro" id="IPR015424">
    <property type="entry name" value="PyrdxlP-dep_Trfase"/>
</dbReference>
<gene>
    <name evidence="3" type="ORF">C1876_10460</name>
    <name evidence="4" type="ORF">DMP09_06665</name>
</gene>
<reference evidence="6" key="2">
    <citation type="submission" date="2018-05" db="EMBL/GenBank/DDBJ databases">
        <title>Genome Sequencing of selected type strains of the family Eggerthellaceae.</title>
        <authorList>
            <person name="Danylec N."/>
            <person name="Stoll D.A."/>
            <person name="Doetsch A."/>
            <person name="Huch M."/>
        </authorList>
    </citation>
    <scope>NUCLEOTIDE SEQUENCE [LARGE SCALE GENOMIC DNA]</scope>
    <source>
        <strain evidence="6">DSM 16107</strain>
    </source>
</reference>
<keyword evidence="1 4" id="KW-0032">Aminotransferase</keyword>
<organism evidence="4 6">
    <name type="scientific">Eggerthella sinensis</name>
    <dbReference type="NCBI Taxonomy" id="242230"/>
    <lineage>
        <taxon>Bacteria</taxon>
        <taxon>Bacillati</taxon>
        <taxon>Actinomycetota</taxon>
        <taxon>Coriobacteriia</taxon>
        <taxon>Eggerthellales</taxon>
        <taxon>Eggerthellaceae</taxon>
        <taxon>Eggerthella</taxon>
    </lineage>
</organism>
<dbReference type="RefSeq" id="WP_114546672.1">
    <property type="nucleotide sequence ID" value="NZ_CALJMG010000076.1"/>
</dbReference>
<dbReference type="InterPro" id="IPR004838">
    <property type="entry name" value="NHTrfase_class1_PyrdxlP-BS"/>
</dbReference>
<sequence length="377" mass="41871">MQIEEFKLESWLNPLDPLCTYNLGASCVKALGVREMLEYVGEDANAVLEELANKSLHYGEFDGSRRLKHAVAGLYRAADPSLVITTHGGTGANNMVLSELLQPGDNVVVLTPTYQQHYSIPANLGVEVRKVRGTAENAYLPTIGEIERAVDGSTRMIVATSPSNPAGIYVDPELMDGIVALARTVDAYVLFDEMYRGLDDDYMPSIVDVYEKGISTASVSKVYSMAGTRVGWIAVRDRDTYERLFNRRSFDTICGSVIDEFLVAIALEHSDALLERSRRIVRANKEVLDTWMEAHPRLHYCGESHGSTAMIRYDYDLSATEFGQRLFDEEKVLICHGDVFEEPGTFRLGYGFGDASLLVDGLAALDRFLENLEKEGK</sequence>
<dbReference type="Gene3D" id="3.90.1150.10">
    <property type="entry name" value="Aspartate Aminotransferase, domain 1"/>
    <property type="match status" value="1"/>
</dbReference>
<evidence type="ECO:0000256" key="1">
    <source>
        <dbReference type="RuleBase" id="RU000481"/>
    </source>
</evidence>
<dbReference type="OrthoDB" id="9763453at2"/>
<dbReference type="Proteomes" id="UP000253817">
    <property type="component" value="Unassembled WGS sequence"/>
</dbReference>
<feature type="domain" description="Aminotransferase class I/classII large" evidence="2">
    <location>
        <begin position="50"/>
        <end position="350"/>
    </location>
</feature>
<dbReference type="EMBL" id="QICC01000020">
    <property type="protein sequence ID" value="RNM42055.1"/>
    <property type="molecule type" value="Genomic_DNA"/>
</dbReference>
<dbReference type="InterPro" id="IPR015421">
    <property type="entry name" value="PyrdxlP-dep_Trfase_major"/>
</dbReference>
<evidence type="ECO:0000259" key="2">
    <source>
        <dbReference type="Pfam" id="PF00155"/>
    </source>
</evidence>
<keyword evidence="5" id="KW-1185">Reference proteome</keyword>
<evidence type="ECO:0000313" key="4">
    <source>
        <dbReference type="EMBL" id="RNM42055.1"/>
    </source>
</evidence>
<dbReference type="Pfam" id="PF00155">
    <property type="entry name" value="Aminotran_1_2"/>
    <property type="match status" value="1"/>
</dbReference>
<evidence type="ECO:0000313" key="5">
    <source>
        <dbReference type="Proteomes" id="UP000253817"/>
    </source>
</evidence>
<reference evidence="3 5" key="1">
    <citation type="journal article" date="2018" name="Elife">
        <title>Discovery and characterization of a prevalent human gut bacterial enzyme sufficient for the inactivation of a family of plant toxins.</title>
        <authorList>
            <person name="Koppel N."/>
            <person name="Bisanz J.E."/>
            <person name="Pandelia M.E."/>
            <person name="Turnbaugh P.J."/>
            <person name="Balskus E.P."/>
        </authorList>
    </citation>
    <scope>NUCLEOTIDE SEQUENCE [LARGE SCALE GENOMIC DNA]</scope>
    <source>
        <strain evidence="3 5">DSM 16107</strain>
    </source>
</reference>
<name>A0A3N0IYK6_9ACTN</name>
<keyword evidence="1 4" id="KW-0808">Transferase</keyword>
<dbReference type="AlphaFoldDB" id="A0A3N0IYK6"/>
<evidence type="ECO:0000313" key="6">
    <source>
        <dbReference type="Proteomes" id="UP000270112"/>
    </source>
</evidence>
<dbReference type="GO" id="GO:0030170">
    <property type="term" value="F:pyridoxal phosphate binding"/>
    <property type="evidence" value="ECO:0007669"/>
    <property type="project" value="InterPro"/>
</dbReference>
<comment type="cofactor">
    <cofactor evidence="1">
        <name>pyridoxal 5'-phosphate</name>
        <dbReference type="ChEBI" id="CHEBI:597326"/>
    </cofactor>
</comment>
<dbReference type="EMBL" id="PPTT01000017">
    <property type="protein sequence ID" value="RDB68260.1"/>
    <property type="molecule type" value="Genomic_DNA"/>
</dbReference>
<dbReference type="EC" id="2.6.1.-" evidence="1"/>
<dbReference type="InterPro" id="IPR015422">
    <property type="entry name" value="PyrdxlP-dep_Trfase_small"/>
</dbReference>
<dbReference type="Gene3D" id="3.40.640.10">
    <property type="entry name" value="Type I PLP-dependent aspartate aminotransferase-like (Major domain)"/>
    <property type="match status" value="1"/>
</dbReference>
<dbReference type="SUPFAM" id="SSF53383">
    <property type="entry name" value="PLP-dependent transferases"/>
    <property type="match status" value="1"/>
</dbReference>
<dbReference type="InterPro" id="IPR004839">
    <property type="entry name" value="Aminotransferase_I/II_large"/>
</dbReference>
<protein>
    <recommendedName>
        <fullName evidence="1">Aminotransferase</fullName>
        <ecNumber evidence="1">2.6.1.-</ecNumber>
    </recommendedName>
</protein>